<dbReference type="SUPFAM" id="SSF52540">
    <property type="entry name" value="P-loop containing nucleoside triphosphate hydrolases"/>
    <property type="match status" value="1"/>
</dbReference>
<dbReference type="Pfam" id="PF00176">
    <property type="entry name" value="SNF2-rel_dom"/>
    <property type="match status" value="1"/>
</dbReference>
<dbReference type="GO" id="GO:0005524">
    <property type="term" value="F:ATP binding"/>
    <property type="evidence" value="ECO:0007669"/>
    <property type="project" value="InterPro"/>
</dbReference>
<reference evidence="4" key="1">
    <citation type="submission" date="2020-10" db="EMBL/GenBank/DDBJ databases">
        <authorList>
            <person name="Gilroy R."/>
        </authorList>
    </citation>
    <scope>NUCLEOTIDE SEQUENCE</scope>
    <source>
        <strain evidence="4">10669</strain>
    </source>
</reference>
<comment type="caution">
    <text evidence="4">The sequence shown here is derived from an EMBL/GenBank/DDBJ whole genome shotgun (WGS) entry which is preliminary data.</text>
</comment>
<name>A0A9D1T0U4_9BACT</name>
<keyword evidence="1" id="KW-0863">Zinc-finger</keyword>
<evidence type="ECO:0000256" key="2">
    <source>
        <dbReference type="SAM" id="MobiDB-lite"/>
    </source>
</evidence>
<evidence type="ECO:0000313" key="4">
    <source>
        <dbReference type="EMBL" id="HIV03925.1"/>
    </source>
</evidence>
<reference evidence="4" key="2">
    <citation type="journal article" date="2021" name="PeerJ">
        <title>Extensive microbial diversity within the chicken gut microbiome revealed by metagenomics and culture.</title>
        <authorList>
            <person name="Gilroy R."/>
            <person name="Ravi A."/>
            <person name="Getino M."/>
            <person name="Pursley I."/>
            <person name="Horton D.L."/>
            <person name="Alikhan N.F."/>
            <person name="Baker D."/>
            <person name="Gharbi K."/>
            <person name="Hall N."/>
            <person name="Watson M."/>
            <person name="Adriaenssens E.M."/>
            <person name="Foster-Nyarko E."/>
            <person name="Jarju S."/>
            <person name="Secka A."/>
            <person name="Antonio M."/>
            <person name="Oren A."/>
            <person name="Chaudhuri R.R."/>
            <person name="La Ragione R."/>
            <person name="Hildebrand F."/>
            <person name="Pallen M.J."/>
        </authorList>
    </citation>
    <scope>NUCLEOTIDE SEQUENCE</scope>
    <source>
        <strain evidence="4">10669</strain>
    </source>
</reference>
<dbReference type="Gene3D" id="3.40.50.10810">
    <property type="entry name" value="Tandem AAA-ATPase domain"/>
    <property type="match status" value="1"/>
</dbReference>
<feature type="non-terminal residue" evidence="4">
    <location>
        <position position="440"/>
    </location>
</feature>
<dbReference type="InterPro" id="IPR000330">
    <property type="entry name" value="SNF2_N"/>
</dbReference>
<protein>
    <recommendedName>
        <fullName evidence="3">SWIM-type domain-containing protein</fullName>
    </recommendedName>
</protein>
<dbReference type="PANTHER" id="PTHR45629:SF7">
    <property type="entry name" value="DNA EXCISION REPAIR PROTEIN ERCC-6-RELATED"/>
    <property type="match status" value="1"/>
</dbReference>
<evidence type="ECO:0000313" key="5">
    <source>
        <dbReference type="Proteomes" id="UP000886812"/>
    </source>
</evidence>
<dbReference type="EMBL" id="DVOG01000056">
    <property type="protein sequence ID" value="HIV03925.1"/>
    <property type="molecule type" value="Genomic_DNA"/>
</dbReference>
<dbReference type="PANTHER" id="PTHR45629">
    <property type="entry name" value="SNF2/RAD54 FAMILY MEMBER"/>
    <property type="match status" value="1"/>
</dbReference>
<evidence type="ECO:0000256" key="1">
    <source>
        <dbReference type="PROSITE-ProRule" id="PRU00325"/>
    </source>
</evidence>
<sequence length="440" mass="47944">MMLPPQIPDSEWLESVSPTTLREGKALAPAATDVVWDAPFFRGAVADGGSLFRVALDLRSRTFPRAECSCETGRSRRVCRHALAVYFAYFAPLLAAAEAARRAAEKPLEKEAREPRPPSAGAAKSAFPRPASAEHFSAGKIFAGTAPAESASPAQKNFRAEIDGGSAWLSVVLPPPEAPFRAALRDLLKNSGFALDARSRRWFLRGEHETLNFLAAHRDFLEQDCRAAFSPAFRKFLRGLRTAEIRCGTRPRGDGGFDFEARLDAGGVPEAEIACAAARGQRYVRGKNGVVVLLPPERLRKISALRERLGRGENFATENAFRRRLSAAELASAEDALSEIGVAFTPPETWRERSAALRDLSRLARPPVPEALFSRLRAYQQIGAAWLWHLHENGLGGILADEMGLGKTVQAIAFFAALFSEESSAETRDSRALLVVPAAL</sequence>
<gene>
    <name evidence="4" type="ORF">IAC75_02105</name>
</gene>
<dbReference type="InterPro" id="IPR050496">
    <property type="entry name" value="SNF2_RAD54_helicase_repair"/>
</dbReference>
<feature type="compositionally biased region" description="Basic and acidic residues" evidence="2">
    <location>
        <begin position="106"/>
        <end position="116"/>
    </location>
</feature>
<dbReference type="PROSITE" id="PS50966">
    <property type="entry name" value="ZF_SWIM"/>
    <property type="match status" value="1"/>
</dbReference>
<accession>A0A9D1T0U4</accession>
<dbReference type="InterPro" id="IPR038718">
    <property type="entry name" value="SNF2-like_sf"/>
</dbReference>
<dbReference type="Proteomes" id="UP000886812">
    <property type="component" value="Unassembled WGS sequence"/>
</dbReference>
<dbReference type="GO" id="GO:0008270">
    <property type="term" value="F:zinc ion binding"/>
    <property type="evidence" value="ECO:0007669"/>
    <property type="project" value="UniProtKB-KW"/>
</dbReference>
<keyword evidence="1" id="KW-0479">Metal-binding</keyword>
<feature type="region of interest" description="Disordered" evidence="2">
    <location>
        <begin position="106"/>
        <end position="126"/>
    </location>
</feature>
<keyword evidence="1" id="KW-0862">Zinc</keyword>
<proteinExistence type="predicted"/>
<dbReference type="InterPro" id="IPR007527">
    <property type="entry name" value="Znf_SWIM"/>
</dbReference>
<dbReference type="AlphaFoldDB" id="A0A9D1T0U4"/>
<evidence type="ECO:0000259" key="3">
    <source>
        <dbReference type="PROSITE" id="PS50966"/>
    </source>
</evidence>
<dbReference type="InterPro" id="IPR027417">
    <property type="entry name" value="P-loop_NTPase"/>
</dbReference>
<organism evidence="4 5">
    <name type="scientific">Candidatus Spyradosoma merdigallinarum</name>
    <dbReference type="NCBI Taxonomy" id="2840950"/>
    <lineage>
        <taxon>Bacteria</taxon>
        <taxon>Pseudomonadati</taxon>
        <taxon>Verrucomicrobiota</taxon>
        <taxon>Opitutia</taxon>
        <taxon>Opitutia incertae sedis</taxon>
        <taxon>Candidatus Spyradosoma</taxon>
    </lineage>
</organism>
<feature type="domain" description="SWIM-type" evidence="3">
    <location>
        <begin position="52"/>
        <end position="90"/>
    </location>
</feature>